<keyword evidence="1" id="KW-0472">Membrane</keyword>
<name>A0A7H8QGP0_TALRU</name>
<gene>
    <name evidence="2" type="ORF">TRUGW13939_00192</name>
</gene>
<sequence>MTLSPYLVGIALNVGAVRAALPDHPSAIATLKDDNEVTFDPLGVAAVLHNPRASLSAARLYTQYDHSIFTWPHTMMMGAALIPVKVLVEHLTATFQSIHPAISLCTRDTQTLAVVSNMVFKEFPLDFSKMWVGDVIAYKSSTKPVNDFMIVCMDEELAQDRQHQGPSKATRWLGRRVLDAIMIMNGMILAVGAILGSLYIDIWAITLFCFYLIHCVAGFAISHTPLVVPQKMTIKDDSTVRYAIYQRPAGGTVVFKGRQDTMERWARITWEFKRSFYNDCLHWFWMISGTLSAIASVACMVNMQGFIQLIFLGQLVYASLAEIVATRVARILGGQANASNRTYLVSGNTFRTNGIIRATIEADAQFRLVGLDWVGLKRMPADRIFIDMQDLLLKQINEVQERIEAGNDVDSVPESDPASHPDVMAAFEAFRANRTDDEDPVLVQRIQDETRTALQTWWEKRRKTADGGARNGRPPV</sequence>
<evidence type="ECO:0000313" key="3">
    <source>
        <dbReference type="Proteomes" id="UP000509510"/>
    </source>
</evidence>
<keyword evidence="1" id="KW-0812">Transmembrane</keyword>
<dbReference type="EMBL" id="CP055898">
    <property type="protein sequence ID" value="QKX53118.1"/>
    <property type="molecule type" value="Genomic_DNA"/>
</dbReference>
<dbReference type="OrthoDB" id="5381783at2759"/>
<evidence type="ECO:0000256" key="1">
    <source>
        <dbReference type="SAM" id="Phobius"/>
    </source>
</evidence>
<evidence type="ECO:0000313" key="2">
    <source>
        <dbReference type="EMBL" id="QKX53118.1"/>
    </source>
</evidence>
<protein>
    <submittedName>
        <fullName evidence="2">Uncharacterized protein</fullName>
    </submittedName>
</protein>
<organism evidence="2 3">
    <name type="scientific">Talaromyces rugulosus</name>
    <name type="common">Penicillium rugulosum</name>
    <dbReference type="NCBI Taxonomy" id="121627"/>
    <lineage>
        <taxon>Eukaryota</taxon>
        <taxon>Fungi</taxon>
        <taxon>Dikarya</taxon>
        <taxon>Ascomycota</taxon>
        <taxon>Pezizomycotina</taxon>
        <taxon>Eurotiomycetes</taxon>
        <taxon>Eurotiomycetidae</taxon>
        <taxon>Eurotiales</taxon>
        <taxon>Trichocomaceae</taxon>
        <taxon>Talaromyces</taxon>
        <taxon>Talaromyces sect. Islandici</taxon>
    </lineage>
</organism>
<dbReference type="AlphaFoldDB" id="A0A7H8QGP0"/>
<dbReference type="GeneID" id="55987707"/>
<accession>A0A7H8QGP0</accession>
<feature type="transmembrane region" description="Helical" evidence="1">
    <location>
        <begin position="177"/>
        <end position="196"/>
    </location>
</feature>
<dbReference type="RefSeq" id="XP_035339297.1">
    <property type="nucleotide sequence ID" value="XM_035483404.1"/>
</dbReference>
<keyword evidence="1" id="KW-1133">Transmembrane helix</keyword>
<reference evidence="3" key="1">
    <citation type="submission" date="2020-06" db="EMBL/GenBank/DDBJ databases">
        <title>A chromosome-scale genome assembly of Talaromyces rugulosus W13939.</title>
        <authorList>
            <person name="Wang B."/>
            <person name="Guo L."/>
            <person name="Ye K."/>
            <person name="Wang L."/>
        </authorList>
    </citation>
    <scope>NUCLEOTIDE SEQUENCE [LARGE SCALE GENOMIC DNA]</scope>
    <source>
        <strain evidence="3">W13939</strain>
    </source>
</reference>
<proteinExistence type="predicted"/>
<feature type="transmembrane region" description="Helical" evidence="1">
    <location>
        <begin position="202"/>
        <end position="222"/>
    </location>
</feature>
<dbReference type="KEGG" id="trg:TRUGW13939_00192"/>
<keyword evidence="3" id="KW-1185">Reference proteome</keyword>
<feature type="transmembrane region" description="Helical" evidence="1">
    <location>
        <begin position="283"/>
        <end position="303"/>
    </location>
</feature>
<dbReference type="Proteomes" id="UP000509510">
    <property type="component" value="Chromosome I"/>
</dbReference>